<proteinExistence type="predicted"/>
<name>A0A6J2YUC7_SITOR</name>
<evidence type="ECO:0000256" key="2">
    <source>
        <dbReference type="ARBA" id="ARBA00022692"/>
    </source>
</evidence>
<feature type="region of interest" description="Disordered" evidence="5">
    <location>
        <begin position="262"/>
        <end position="282"/>
    </location>
</feature>
<sequence length="282" mass="30767">MGSKIEYVDSSQIYATNYVRNSKAIGVLWAIFTICYAIIIVVSFITPEWIGNLEGDSPGKFGLWSVCYADENGEVCKGRLDTIMSMSNKAFQGSAALVGLAVFSALLAICAMMLFFFCHSTTVFHVCAWMQLVSGACLIAGCAVYPIGWSESDVVRVCGEATDQYQLGSCGIRWAYLLAAIGCLDAVILATLAFILATRHVTLQPEPQYAPASLYKGEMNSGYISDAASVAGSRKSLNIHPVLLMRPGQDDTYSQFSQRTVPRSVHSGHYSHPHSLRRNFQL</sequence>
<evidence type="ECO:0000313" key="7">
    <source>
        <dbReference type="Proteomes" id="UP000504635"/>
    </source>
</evidence>
<evidence type="ECO:0000256" key="6">
    <source>
        <dbReference type="SAM" id="Phobius"/>
    </source>
</evidence>
<dbReference type="CTD" id="38251"/>
<dbReference type="GO" id="GO:0007605">
    <property type="term" value="P:sensory perception of sound"/>
    <property type="evidence" value="ECO:0007669"/>
    <property type="project" value="TreeGrafter"/>
</dbReference>
<dbReference type="Proteomes" id="UP000504635">
    <property type="component" value="Unplaced"/>
</dbReference>
<evidence type="ECO:0000256" key="4">
    <source>
        <dbReference type="ARBA" id="ARBA00023136"/>
    </source>
</evidence>
<dbReference type="InParanoid" id="A0A6J2YUC7"/>
<organism evidence="7 8">
    <name type="scientific">Sitophilus oryzae</name>
    <name type="common">Rice weevil</name>
    <name type="synonym">Curculio oryzae</name>
    <dbReference type="NCBI Taxonomy" id="7048"/>
    <lineage>
        <taxon>Eukaryota</taxon>
        <taxon>Metazoa</taxon>
        <taxon>Ecdysozoa</taxon>
        <taxon>Arthropoda</taxon>
        <taxon>Hexapoda</taxon>
        <taxon>Insecta</taxon>
        <taxon>Pterygota</taxon>
        <taxon>Neoptera</taxon>
        <taxon>Endopterygota</taxon>
        <taxon>Coleoptera</taxon>
        <taxon>Polyphaga</taxon>
        <taxon>Cucujiformia</taxon>
        <taxon>Curculionidae</taxon>
        <taxon>Dryophthorinae</taxon>
        <taxon>Sitophilus</taxon>
    </lineage>
</organism>
<dbReference type="KEGG" id="soy:115890633"/>
<dbReference type="InterPro" id="IPR019372">
    <property type="entry name" value="LHFPL"/>
</dbReference>
<evidence type="ECO:0000313" key="8">
    <source>
        <dbReference type="RefSeq" id="XP_030766781.1"/>
    </source>
</evidence>
<accession>A0A6J2YUC7</accession>
<dbReference type="GeneID" id="115890633"/>
<reference evidence="8" key="1">
    <citation type="submission" date="2025-08" db="UniProtKB">
        <authorList>
            <consortium name="RefSeq"/>
        </authorList>
    </citation>
    <scope>IDENTIFICATION</scope>
    <source>
        <tissue evidence="8">Gonads</tissue>
    </source>
</reference>
<keyword evidence="7" id="KW-1185">Reference proteome</keyword>
<feature type="transmembrane region" description="Helical" evidence="6">
    <location>
        <begin position="123"/>
        <end position="147"/>
    </location>
</feature>
<comment type="subcellular location">
    <subcellularLocation>
        <location evidence="1">Membrane</location>
        <topology evidence="1">Multi-pass membrane protein</topology>
    </subcellularLocation>
</comment>
<dbReference type="FunCoup" id="A0A6J2YUC7">
    <property type="interactions" value="397"/>
</dbReference>
<dbReference type="PANTHER" id="PTHR12489:SF1">
    <property type="entry name" value="LP10272P"/>
    <property type="match status" value="1"/>
</dbReference>
<gene>
    <name evidence="8" type="primary">LOC115890633</name>
</gene>
<evidence type="ECO:0000256" key="5">
    <source>
        <dbReference type="SAM" id="MobiDB-lite"/>
    </source>
</evidence>
<dbReference type="PANTHER" id="PTHR12489">
    <property type="entry name" value="LIPOMA HMGIC FUSION PARTNER-LIKE PROTEIN"/>
    <property type="match status" value="1"/>
</dbReference>
<protein>
    <submittedName>
        <fullName evidence="8">LHFPL tetraspan subfamily member 3 protein</fullName>
    </submittedName>
</protein>
<feature type="transmembrane region" description="Helical" evidence="6">
    <location>
        <begin position="174"/>
        <end position="197"/>
    </location>
</feature>
<feature type="transmembrane region" description="Helical" evidence="6">
    <location>
        <begin position="24"/>
        <end position="45"/>
    </location>
</feature>
<evidence type="ECO:0000256" key="3">
    <source>
        <dbReference type="ARBA" id="ARBA00022989"/>
    </source>
</evidence>
<dbReference type="RefSeq" id="XP_030766781.1">
    <property type="nucleotide sequence ID" value="XM_030910921.1"/>
</dbReference>
<keyword evidence="3 6" id="KW-1133">Transmembrane helix</keyword>
<feature type="transmembrane region" description="Helical" evidence="6">
    <location>
        <begin position="94"/>
        <end position="116"/>
    </location>
</feature>
<dbReference type="Pfam" id="PF10242">
    <property type="entry name" value="L_HMGIC_fpl"/>
    <property type="match status" value="1"/>
</dbReference>
<dbReference type="OrthoDB" id="5873721at2759"/>
<dbReference type="Gene3D" id="1.20.140.150">
    <property type="match status" value="1"/>
</dbReference>
<keyword evidence="4 6" id="KW-0472">Membrane</keyword>
<evidence type="ECO:0000256" key="1">
    <source>
        <dbReference type="ARBA" id="ARBA00004141"/>
    </source>
</evidence>
<dbReference type="AlphaFoldDB" id="A0A6J2YUC7"/>
<feature type="compositionally biased region" description="Basic residues" evidence="5">
    <location>
        <begin position="269"/>
        <end position="282"/>
    </location>
</feature>
<dbReference type="GO" id="GO:0005886">
    <property type="term" value="C:plasma membrane"/>
    <property type="evidence" value="ECO:0007669"/>
    <property type="project" value="TreeGrafter"/>
</dbReference>
<keyword evidence="2 6" id="KW-0812">Transmembrane</keyword>